<dbReference type="GO" id="GO:0016301">
    <property type="term" value="F:kinase activity"/>
    <property type="evidence" value="ECO:0007669"/>
    <property type="project" value="UniProtKB-KW"/>
</dbReference>
<name>A0AAQ3KMS9_9LILI</name>
<dbReference type="GO" id="GO:0005829">
    <property type="term" value="C:cytosol"/>
    <property type="evidence" value="ECO:0007669"/>
    <property type="project" value="TreeGrafter"/>
</dbReference>
<proteinExistence type="inferred from homology"/>
<dbReference type="NCBIfam" id="NF040647">
    <property type="entry name" value="IPPK_Arch"/>
    <property type="match status" value="1"/>
</dbReference>
<feature type="domain" description="Aspartate/glutamate/uridylate kinase" evidence="11">
    <location>
        <begin position="132"/>
        <end position="298"/>
    </location>
</feature>
<evidence type="ECO:0000256" key="6">
    <source>
        <dbReference type="ARBA" id="ARBA00022777"/>
    </source>
</evidence>
<evidence type="ECO:0000256" key="3">
    <source>
        <dbReference type="ARBA" id="ARBA00017267"/>
    </source>
</evidence>
<evidence type="ECO:0000256" key="1">
    <source>
        <dbReference type="ARBA" id="ARBA00010540"/>
    </source>
</evidence>
<dbReference type="EMBL" id="CP136895">
    <property type="protein sequence ID" value="WOL10462.1"/>
    <property type="molecule type" value="Genomic_DNA"/>
</dbReference>
<sequence length="438" mass="47667">MNGQDSKIPSSDPHMEGSDFGAQNLLRDPLRTTPHDLREMADEKESSNYAILPSDQTLGERKSLLRCIVKLGGAAITCKNELESINEEILKSVCEQLREAMVESTGSSTGNVVSMDWSRWRGNPPVSAAEEFKACQSLDLDSNFIVVHGAGSFGHFQASTSGVHKGGLDLPLVKAGFVATRISVTSLNLEIVRALSREGIPSVGISPFACGWSTHGRNISSVDASQVIKAIHSGFVPTLHGDAVLDELQDCTILSGDVIIRHLSQLLMPNYVVFLTDVLGVYDRPPADPNAILLKKIGQYSLLKIKISNCLFLLLQKHNVLYMIWIEATFQFIRYCSCTNIVMTAVDENGNWSIVKPKLQHERMGVKITVAAHDTTGGMETKIAEAAMIAKLGINVYITKAGTPHSLRALRGEVGDAPDDWLGTVICSSKHTTYIGNH</sequence>
<reference evidence="12 13" key="1">
    <citation type="submission" date="2023-10" db="EMBL/GenBank/DDBJ databases">
        <title>Chromosome-scale genome assembly provides insights into flower coloration mechanisms of Canna indica.</title>
        <authorList>
            <person name="Li C."/>
        </authorList>
    </citation>
    <scope>NUCLEOTIDE SEQUENCE [LARGE SCALE GENOMIC DNA]</scope>
    <source>
        <tissue evidence="12">Flower</tissue>
    </source>
</reference>
<dbReference type="GO" id="GO:0005524">
    <property type="term" value="F:ATP binding"/>
    <property type="evidence" value="ECO:0007669"/>
    <property type="project" value="UniProtKB-KW"/>
</dbReference>
<evidence type="ECO:0000313" key="13">
    <source>
        <dbReference type="Proteomes" id="UP001327560"/>
    </source>
</evidence>
<organism evidence="12 13">
    <name type="scientific">Canna indica</name>
    <name type="common">Indian-shot</name>
    <dbReference type="NCBI Taxonomy" id="4628"/>
    <lineage>
        <taxon>Eukaryota</taxon>
        <taxon>Viridiplantae</taxon>
        <taxon>Streptophyta</taxon>
        <taxon>Embryophyta</taxon>
        <taxon>Tracheophyta</taxon>
        <taxon>Spermatophyta</taxon>
        <taxon>Magnoliopsida</taxon>
        <taxon>Liliopsida</taxon>
        <taxon>Zingiberales</taxon>
        <taxon>Cannaceae</taxon>
        <taxon>Canna</taxon>
    </lineage>
</organism>
<evidence type="ECO:0000256" key="9">
    <source>
        <dbReference type="ARBA" id="ARBA00049063"/>
    </source>
</evidence>
<evidence type="ECO:0000259" key="11">
    <source>
        <dbReference type="Pfam" id="PF00696"/>
    </source>
</evidence>
<dbReference type="GO" id="GO:0102043">
    <property type="term" value="F:isopentenyl phosphate kinase activity"/>
    <property type="evidence" value="ECO:0007669"/>
    <property type="project" value="UniProtKB-EC"/>
</dbReference>
<dbReference type="GO" id="GO:0016114">
    <property type="term" value="P:terpenoid biosynthetic process"/>
    <property type="evidence" value="ECO:0007669"/>
    <property type="project" value="TreeGrafter"/>
</dbReference>
<evidence type="ECO:0000256" key="7">
    <source>
        <dbReference type="ARBA" id="ARBA00022840"/>
    </source>
</evidence>
<dbReference type="InterPro" id="IPR001048">
    <property type="entry name" value="Asp/Glu/Uridylate_kinase"/>
</dbReference>
<evidence type="ECO:0000256" key="10">
    <source>
        <dbReference type="SAM" id="MobiDB-lite"/>
    </source>
</evidence>
<keyword evidence="13" id="KW-1185">Reference proteome</keyword>
<evidence type="ECO:0000256" key="2">
    <source>
        <dbReference type="ARBA" id="ARBA00012908"/>
    </source>
</evidence>
<dbReference type="CDD" id="cd04241">
    <property type="entry name" value="AAK_FomA-like"/>
    <property type="match status" value="1"/>
</dbReference>
<keyword evidence="5" id="KW-0547">Nucleotide-binding</keyword>
<dbReference type="Gene3D" id="3.40.1160.10">
    <property type="entry name" value="Acetylglutamate kinase-like"/>
    <property type="match status" value="1"/>
</dbReference>
<dbReference type="EC" id="2.7.4.26" evidence="2"/>
<dbReference type="InterPro" id="IPR024192">
    <property type="entry name" value="Fosfomycin_R_FomA-type"/>
</dbReference>
<evidence type="ECO:0000256" key="4">
    <source>
        <dbReference type="ARBA" id="ARBA00022679"/>
    </source>
</evidence>
<dbReference type="Pfam" id="PF00696">
    <property type="entry name" value="AA_kinase"/>
    <property type="match status" value="1"/>
</dbReference>
<protein>
    <recommendedName>
        <fullName evidence="3">Isopentenyl phosphate kinase</fullName>
        <ecNumber evidence="2">2.7.4.26</ecNumber>
    </recommendedName>
</protein>
<comment type="similarity">
    <text evidence="1">Belongs to the isopentenyl phosphate kinase family.</text>
</comment>
<keyword evidence="7" id="KW-0067">ATP-binding</keyword>
<keyword evidence="4" id="KW-0808">Transferase</keyword>
<dbReference type="PANTHER" id="PTHR43654">
    <property type="entry name" value="GLUTAMATE 5-KINASE"/>
    <property type="match status" value="1"/>
</dbReference>
<feature type="region of interest" description="Disordered" evidence="10">
    <location>
        <begin position="1"/>
        <end position="28"/>
    </location>
</feature>
<comment type="catalytic activity">
    <reaction evidence="9">
        <text>isopentenyl phosphate + ATP = isopentenyl diphosphate + ADP</text>
        <dbReference type="Rhea" id="RHEA:33963"/>
        <dbReference type="ChEBI" id="CHEBI:30616"/>
        <dbReference type="ChEBI" id="CHEBI:65078"/>
        <dbReference type="ChEBI" id="CHEBI:128769"/>
        <dbReference type="ChEBI" id="CHEBI:456216"/>
        <dbReference type="EC" id="2.7.4.26"/>
    </reaction>
</comment>
<gene>
    <name evidence="12" type="ORF">Cni_G19217</name>
</gene>
<evidence type="ECO:0000313" key="12">
    <source>
        <dbReference type="EMBL" id="WOL10462.1"/>
    </source>
</evidence>
<dbReference type="AlphaFoldDB" id="A0AAQ3KMS9"/>
<dbReference type="PANTHER" id="PTHR43654:SF1">
    <property type="entry name" value="ISOPENTENYL PHOSPHATE KINASE"/>
    <property type="match status" value="1"/>
</dbReference>
<keyword evidence="8" id="KW-0414">Isoprene biosynthesis</keyword>
<keyword evidence="6" id="KW-0418">Kinase</keyword>
<dbReference type="InterPro" id="IPR036393">
    <property type="entry name" value="AceGlu_kinase-like_sf"/>
</dbReference>
<evidence type="ECO:0000256" key="5">
    <source>
        <dbReference type="ARBA" id="ARBA00022741"/>
    </source>
</evidence>
<accession>A0AAQ3KMS9</accession>
<dbReference type="Proteomes" id="UP001327560">
    <property type="component" value="Chromosome 6"/>
</dbReference>
<dbReference type="SUPFAM" id="SSF53633">
    <property type="entry name" value="Carbamate kinase-like"/>
    <property type="match status" value="1"/>
</dbReference>
<evidence type="ECO:0000256" key="8">
    <source>
        <dbReference type="ARBA" id="ARBA00023229"/>
    </source>
</evidence>